<dbReference type="STRING" id="1035707.SAMN05216552_102092"/>
<dbReference type="Proteomes" id="UP000199391">
    <property type="component" value="Unassembled WGS sequence"/>
</dbReference>
<gene>
    <name evidence="1" type="ORF">SAMN05216552_102092</name>
</gene>
<dbReference type="OrthoDB" id="8743872at2"/>
<evidence type="ECO:0000313" key="1">
    <source>
        <dbReference type="EMBL" id="SFV01855.1"/>
    </source>
</evidence>
<keyword evidence="2" id="KW-1185">Reference proteome</keyword>
<protein>
    <submittedName>
        <fullName evidence="1">Uncharacterized protein</fullName>
    </submittedName>
</protein>
<dbReference type="EMBL" id="FPBO01000020">
    <property type="protein sequence ID" value="SFV01855.1"/>
    <property type="molecule type" value="Genomic_DNA"/>
</dbReference>
<accession>A0A1I7KWP5</accession>
<sequence>MPNSTDQAALGALLSYRVVTAGPRDGHTHEHVSARLAALFRRTEEQMRALLAAPRAIIKKQIDFADAQRFKAALEDCGCVCVVEPESPDFSTLLLSRYASGGTGVIINAPEAWHASTDGHTFQLLDEASGAQFTAVGIANSGHTVQEWTEQRLRTVEEDMPYMRQVRGPYALKGADWGARVQGIAAEYRGILPGTNEYSHYLVLSLRTELSLVCLTLGARAAAFDANEALYRWLLENQLDVHDARQTPAQDEALQRWLKYNAATDKRGR</sequence>
<reference evidence="2" key="1">
    <citation type="submission" date="2016-10" db="EMBL/GenBank/DDBJ databases">
        <authorList>
            <person name="Varghese N."/>
            <person name="Submissions S."/>
        </authorList>
    </citation>
    <scope>NUCLEOTIDE SEQUENCE [LARGE SCALE GENOMIC DNA]</scope>
    <source>
        <strain evidence="2">CGMCC 1.11014</strain>
    </source>
</reference>
<evidence type="ECO:0000313" key="2">
    <source>
        <dbReference type="Proteomes" id="UP000199391"/>
    </source>
</evidence>
<dbReference type="RefSeq" id="WP_093557390.1">
    <property type="nucleotide sequence ID" value="NZ_FPBO01000020.1"/>
</dbReference>
<organism evidence="1 2">
    <name type="scientific">Pseudoduganella namucuonensis</name>
    <dbReference type="NCBI Taxonomy" id="1035707"/>
    <lineage>
        <taxon>Bacteria</taxon>
        <taxon>Pseudomonadati</taxon>
        <taxon>Pseudomonadota</taxon>
        <taxon>Betaproteobacteria</taxon>
        <taxon>Burkholderiales</taxon>
        <taxon>Oxalobacteraceae</taxon>
        <taxon>Telluria group</taxon>
        <taxon>Pseudoduganella</taxon>
    </lineage>
</organism>
<name>A0A1I7KWP5_9BURK</name>
<dbReference type="AlphaFoldDB" id="A0A1I7KWP5"/>
<proteinExistence type="predicted"/>